<dbReference type="PROSITE" id="PS50089">
    <property type="entry name" value="ZF_RING_2"/>
    <property type="match status" value="1"/>
</dbReference>
<dbReference type="Gene3D" id="3.30.40.10">
    <property type="entry name" value="Zinc/RING finger domain, C3HC4 (zinc finger)"/>
    <property type="match status" value="1"/>
</dbReference>
<dbReference type="Pfam" id="PF13639">
    <property type="entry name" value="zf-RING_2"/>
    <property type="match status" value="1"/>
</dbReference>
<dbReference type="SMART" id="SM00184">
    <property type="entry name" value="RING"/>
    <property type="match status" value="1"/>
</dbReference>
<dbReference type="CDD" id="cd16448">
    <property type="entry name" value="RING-H2"/>
    <property type="match status" value="1"/>
</dbReference>
<dbReference type="SUPFAM" id="SSF57850">
    <property type="entry name" value="RING/U-box"/>
    <property type="match status" value="1"/>
</dbReference>
<proteinExistence type="predicted"/>
<gene>
    <name evidence="3" type="ORF">CASFOL_012215</name>
</gene>
<dbReference type="AlphaFoldDB" id="A0ABD3DQD0"/>
<dbReference type="EMBL" id="JAVIJP010000015">
    <property type="protein sequence ID" value="KAL3644283.1"/>
    <property type="molecule type" value="Genomic_DNA"/>
</dbReference>
<organism evidence="3 4">
    <name type="scientific">Castilleja foliolosa</name>
    <dbReference type="NCBI Taxonomy" id="1961234"/>
    <lineage>
        <taxon>Eukaryota</taxon>
        <taxon>Viridiplantae</taxon>
        <taxon>Streptophyta</taxon>
        <taxon>Embryophyta</taxon>
        <taxon>Tracheophyta</taxon>
        <taxon>Spermatophyta</taxon>
        <taxon>Magnoliopsida</taxon>
        <taxon>eudicotyledons</taxon>
        <taxon>Gunneridae</taxon>
        <taxon>Pentapetalae</taxon>
        <taxon>asterids</taxon>
        <taxon>lamiids</taxon>
        <taxon>Lamiales</taxon>
        <taxon>Orobanchaceae</taxon>
        <taxon>Pedicularideae</taxon>
        <taxon>Castillejinae</taxon>
        <taxon>Castilleja</taxon>
    </lineage>
</organism>
<keyword evidence="4" id="KW-1185">Reference proteome</keyword>
<keyword evidence="1" id="KW-0862">Zinc</keyword>
<dbReference type="InterPro" id="IPR001841">
    <property type="entry name" value="Znf_RING"/>
</dbReference>
<protein>
    <recommendedName>
        <fullName evidence="2">RING-type domain-containing protein</fullName>
    </recommendedName>
</protein>
<name>A0ABD3DQD0_9LAMI</name>
<keyword evidence="1" id="KW-0863">Zinc-finger</keyword>
<feature type="domain" description="RING-type" evidence="2">
    <location>
        <begin position="212"/>
        <end position="255"/>
    </location>
</feature>
<sequence length="280" mass="32559">MGSRRPAGYEYLHRFWMDDSLIPYYNPKSRLANPSVEEKGYIFEIQTNFKLKRRVVDEEEQQVMGSEIFAEIVPSIDDSWWLEDNLSGRLHDYWMSIDEIKWLVNEALDFAQQKMAIDAAKYACYSVIPVVVGLDVCTVQREGETIDDTMGRAIRPEHIFPLSLSFVLERRGPGWRYNSEIEKSYIDHKDFLKGLARYRPDDDVGLAHMEVCGVCLLHSRATPAAQVSYLPCCHAFHLHCFFRWFNDGKSSCPSCGDRVPTDLEKYDWDLENNKHIFLIN</sequence>
<dbReference type="Proteomes" id="UP001632038">
    <property type="component" value="Unassembled WGS sequence"/>
</dbReference>
<keyword evidence="1" id="KW-0479">Metal-binding</keyword>
<comment type="caution">
    <text evidence="3">The sequence shown here is derived from an EMBL/GenBank/DDBJ whole genome shotgun (WGS) entry which is preliminary data.</text>
</comment>
<evidence type="ECO:0000256" key="1">
    <source>
        <dbReference type="PROSITE-ProRule" id="PRU00175"/>
    </source>
</evidence>
<dbReference type="GO" id="GO:0008270">
    <property type="term" value="F:zinc ion binding"/>
    <property type="evidence" value="ECO:0007669"/>
    <property type="project" value="UniProtKB-KW"/>
</dbReference>
<evidence type="ECO:0000259" key="2">
    <source>
        <dbReference type="PROSITE" id="PS50089"/>
    </source>
</evidence>
<evidence type="ECO:0000313" key="3">
    <source>
        <dbReference type="EMBL" id="KAL3644283.1"/>
    </source>
</evidence>
<dbReference type="InterPro" id="IPR013083">
    <property type="entry name" value="Znf_RING/FYVE/PHD"/>
</dbReference>
<reference evidence="4" key="1">
    <citation type="journal article" date="2024" name="IScience">
        <title>Strigolactones Initiate the Formation of Haustorium-like Structures in Castilleja.</title>
        <authorList>
            <person name="Buerger M."/>
            <person name="Peterson D."/>
            <person name="Chory J."/>
        </authorList>
    </citation>
    <scope>NUCLEOTIDE SEQUENCE [LARGE SCALE GENOMIC DNA]</scope>
</reference>
<evidence type="ECO:0000313" key="4">
    <source>
        <dbReference type="Proteomes" id="UP001632038"/>
    </source>
</evidence>
<accession>A0ABD3DQD0</accession>